<reference evidence="1" key="1">
    <citation type="submission" date="2022-10" db="EMBL/GenBank/DDBJ databases">
        <title>Catenovulum adriacola sp. nov. isolated in the Harbour of Susak.</title>
        <authorList>
            <person name="Schoch T."/>
            <person name="Reich S.J."/>
            <person name="Stoeferle S."/>
            <person name="Flaiz M."/>
            <person name="Kazda M."/>
            <person name="Riedel C.U."/>
            <person name="Duerre P."/>
        </authorList>
    </citation>
    <scope>NUCLEOTIDE SEQUENCE</scope>
    <source>
        <strain evidence="1">TS8</strain>
    </source>
</reference>
<gene>
    <name evidence="1" type="ORF">OLW01_11525</name>
</gene>
<sequence>MKLKQLFSLTAIAASLTLAGCGGDINITPTSVDNSVDNSTNNSNNSSNTNTGGSGSFECASYEADGVTVEGEAEGNNCVYDGDFVSAASPIMADITLEKLANDGVHYFQSSLVIGQDCDLTQGTCTVDVDGPTLTIEAGTTLVFDNASSRVQINRGANIEAAGTYANPITFTSANAISSLSVQDPEPQDWGGIMINGLGITDQCTDAERTANTCSANTEGAVTYYGGNDNNDDSGTLKFAKIHYAGGLPAGAEEGNDLNSLTLGAVGSSTTIEYIDIYAGYDDGIELFGGAVNLKYIAITDTQDDSMDIDAGWQGNAQFVYIKHGTVKNAAGETINMGNGGFESDGIKVKGTSVDPSSPNIANVTVVTTDEESARDGAASIAIKLDDFIQASWYNTILIKDAATQTYCIDYKPEEAVDEMIAQQVSLESSVAACAQLAATGSETVTGTDGTSTITVEEWFKNGDKNELLNAGATILADNGFATLPNADSDVTVTATDMSTVDTFFETTDFIGAISTTDTSSDWYNWLNDAYTNANDE</sequence>
<dbReference type="PANTHER" id="PTHR41339">
    <property type="entry name" value="LIPL48"/>
    <property type="match status" value="1"/>
</dbReference>
<evidence type="ECO:0000313" key="2">
    <source>
        <dbReference type="Proteomes" id="UP001163726"/>
    </source>
</evidence>
<accession>A0ABY7AM21</accession>
<organism evidence="1 2">
    <name type="scientific">Catenovulum adriaticum</name>
    <dbReference type="NCBI Taxonomy" id="2984846"/>
    <lineage>
        <taxon>Bacteria</taxon>
        <taxon>Pseudomonadati</taxon>
        <taxon>Pseudomonadota</taxon>
        <taxon>Gammaproteobacteria</taxon>
        <taxon>Alteromonadales</taxon>
        <taxon>Alteromonadaceae</taxon>
        <taxon>Catenovulum</taxon>
    </lineage>
</organism>
<dbReference type="PROSITE" id="PS51257">
    <property type="entry name" value="PROKAR_LIPOPROTEIN"/>
    <property type="match status" value="1"/>
</dbReference>
<name>A0ABY7AM21_9ALTE</name>
<proteinExistence type="predicted"/>
<evidence type="ECO:0008006" key="3">
    <source>
        <dbReference type="Google" id="ProtNLM"/>
    </source>
</evidence>
<keyword evidence="2" id="KW-1185">Reference proteome</keyword>
<protein>
    <recommendedName>
        <fullName evidence="3">Serine/threonine protein kinase</fullName>
    </recommendedName>
</protein>
<dbReference type="RefSeq" id="WP_268074061.1">
    <property type="nucleotide sequence ID" value="NZ_CP109965.1"/>
</dbReference>
<evidence type="ECO:0000313" key="1">
    <source>
        <dbReference type="EMBL" id="WAJ69777.1"/>
    </source>
</evidence>
<dbReference type="Proteomes" id="UP001163726">
    <property type="component" value="Chromosome"/>
</dbReference>
<dbReference type="EMBL" id="CP109965">
    <property type="protein sequence ID" value="WAJ69777.1"/>
    <property type="molecule type" value="Genomic_DNA"/>
</dbReference>
<dbReference type="PANTHER" id="PTHR41339:SF1">
    <property type="entry name" value="SECRETED PROTEIN"/>
    <property type="match status" value="1"/>
</dbReference>